<feature type="domain" description="RagB/SusD" evidence="7">
    <location>
        <begin position="276"/>
        <end position="523"/>
    </location>
</feature>
<dbReference type="EMBL" id="QSGO01000005">
    <property type="protein sequence ID" value="RHB35859.1"/>
    <property type="molecule type" value="Genomic_DNA"/>
</dbReference>
<dbReference type="SUPFAM" id="SSF48452">
    <property type="entry name" value="TPR-like"/>
    <property type="match status" value="1"/>
</dbReference>
<dbReference type="Pfam" id="PF07980">
    <property type="entry name" value="SusD_RagB"/>
    <property type="match status" value="1"/>
</dbReference>
<dbReference type="Pfam" id="PF14322">
    <property type="entry name" value="SusD-like_3"/>
    <property type="match status" value="1"/>
</dbReference>
<evidence type="ECO:0000259" key="8">
    <source>
        <dbReference type="Pfam" id="PF14322"/>
    </source>
</evidence>
<feature type="chain" id="PRO_5019099943" evidence="6">
    <location>
        <begin position="25"/>
        <end position="523"/>
    </location>
</feature>
<feature type="signal peptide" evidence="6">
    <location>
        <begin position="1"/>
        <end position="24"/>
    </location>
</feature>
<organism evidence="9 10">
    <name type="scientific">Bacteroides nordii</name>
    <dbReference type="NCBI Taxonomy" id="291645"/>
    <lineage>
        <taxon>Bacteria</taxon>
        <taxon>Pseudomonadati</taxon>
        <taxon>Bacteroidota</taxon>
        <taxon>Bacteroidia</taxon>
        <taxon>Bacteroidales</taxon>
        <taxon>Bacteroidaceae</taxon>
        <taxon>Bacteroides</taxon>
    </lineage>
</organism>
<evidence type="ECO:0000256" key="6">
    <source>
        <dbReference type="SAM" id="SignalP"/>
    </source>
</evidence>
<protein>
    <submittedName>
        <fullName evidence="9">RagB/SusD family nutrient uptake outer membrane protein</fullName>
    </submittedName>
</protein>
<proteinExistence type="inferred from homology"/>
<dbReference type="GO" id="GO:0009279">
    <property type="term" value="C:cell outer membrane"/>
    <property type="evidence" value="ECO:0007669"/>
    <property type="project" value="UniProtKB-SubCell"/>
</dbReference>
<evidence type="ECO:0000313" key="9">
    <source>
        <dbReference type="EMBL" id="RHB35859.1"/>
    </source>
</evidence>
<dbReference type="Gene3D" id="1.25.40.390">
    <property type="match status" value="1"/>
</dbReference>
<evidence type="ECO:0000256" key="2">
    <source>
        <dbReference type="ARBA" id="ARBA00006275"/>
    </source>
</evidence>
<accession>A0A413VQM5</accession>
<evidence type="ECO:0000256" key="4">
    <source>
        <dbReference type="ARBA" id="ARBA00023136"/>
    </source>
</evidence>
<keyword evidence="3 6" id="KW-0732">Signal</keyword>
<evidence type="ECO:0000256" key="1">
    <source>
        <dbReference type="ARBA" id="ARBA00004442"/>
    </source>
</evidence>
<dbReference type="InterPro" id="IPR011990">
    <property type="entry name" value="TPR-like_helical_dom_sf"/>
</dbReference>
<dbReference type="PROSITE" id="PS51257">
    <property type="entry name" value="PROKAR_LIPOPROTEIN"/>
    <property type="match status" value="1"/>
</dbReference>
<comment type="similarity">
    <text evidence="2">Belongs to the SusD family.</text>
</comment>
<evidence type="ECO:0000313" key="10">
    <source>
        <dbReference type="Proteomes" id="UP000284379"/>
    </source>
</evidence>
<evidence type="ECO:0000256" key="5">
    <source>
        <dbReference type="ARBA" id="ARBA00023237"/>
    </source>
</evidence>
<dbReference type="InterPro" id="IPR033985">
    <property type="entry name" value="SusD-like_N"/>
</dbReference>
<name>A0A413VQM5_9BACE</name>
<evidence type="ECO:0000256" key="3">
    <source>
        <dbReference type="ARBA" id="ARBA00022729"/>
    </source>
</evidence>
<gene>
    <name evidence="9" type="ORF">DW888_08380</name>
</gene>
<keyword evidence="5" id="KW-0998">Cell outer membrane</keyword>
<reference evidence="9 10" key="1">
    <citation type="submission" date="2018-08" db="EMBL/GenBank/DDBJ databases">
        <title>A genome reference for cultivated species of the human gut microbiota.</title>
        <authorList>
            <person name="Zou Y."/>
            <person name="Xue W."/>
            <person name="Luo G."/>
        </authorList>
    </citation>
    <scope>NUCLEOTIDE SEQUENCE [LARGE SCALE GENOMIC DNA]</scope>
    <source>
        <strain evidence="9 10">AM40-30BH</strain>
    </source>
</reference>
<comment type="caution">
    <text evidence="9">The sequence shown here is derived from an EMBL/GenBank/DDBJ whole genome shotgun (WGS) entry which is preliminary data.</text>
</comment>
<dbReference type="AlphaFoldDB" id="A0A413VQM5"/>
<dbReference type="Proteomes" id="UP000284379">
    <property type="component" value="Unassembled WGS sequence"/>
</dbReference>
<dbReference type="InterPro" id="IPR012944">
    <property type="entry name" value="SusD_RagB_dom"/>
</dbReference>
<comment type="subcellular location">
    <subcellularLocation>
        <location evidence="1">Cell outer membrane</location>
    </subcellularLocation>
</comment>
<evidence type="ECO:0000259" key="7">
    <source>
        <dbReference type="Pfam" id="PF07980"/>
    </source>
</evidence>
<keyword evidence="4" id="KW-0472">Membrane</keyword>
<feature type="domain" description="SusD-like N-terminal" evidence="8">
    <location>
        <begin position="27"/>
        <end position="231"/>
    </location>
</feature>
<dbReference type="RefSeq" id="WP_002559730.1">
    <property type="nucleotide sequence ID" value="NZ_CABJFV010000005.1"/>
</dbReference>
<sequence length="523" mass="59877">MKNVIKINKLATACILAGSLTMFSCSDFLNQEPKTSLTEQEAFSNLENIAPTVDGLYTAFRDSKSGREGLTFSLLGLDESKQGIVQMDDAAQASLDLYNGLLNSMSTQVDKMWSRRWPIVISAANAIYALDVLSETTQDEDTLDRIKRLKGEACFIRAMVMMELTMYWGEIPVVDIAKMENSARQPLEKVWKQIFDDFTFASTSLKEKYTESGDKTRATSGAAYAMLGKAYMSVPQETGMRDFKLAKESFEAMMNRYQLDPDFANLFDEKLEFNSPESIFELDYDNVNRINHWQFDMGSRTVVATFGEGCYFAGYDVALPTEYAYKSKSEGGIWEEGDLRRDESIRYDFTYLGITPTEVSWGADELDPHIKKYEDERTDQFNGNLANEWYSGKNFIVLRYADVLLCYAECLNELGETGQANTIVNQVRARAWGGTLPNEMAWNYGQDEFRTQIMNERIRELCFEGWRRMDLIRTGKFVELIKERNSWAKKSGTIKDFHMRYPIPDTEIKNNDDISEEDQNPGY</sequence>